<dbReference type="HOGENOM" id="CLU_824476_0_0_1"/>
<organism evidence="2">
    <name type="scientific">Caenorhabditis brenneri</name>
    <name type="common">Nematode worm</name>
    <dbReference type="NCBI Taxonomy" id="135651"/>
    <lineage>
        <taxon>Eukaryota</taxon>
        <taxon>Metazoa</taxon>
        <taxon>Ecdysozoa</taxon>
        <taxon>Nematoda</taxon>
        <taxon>Chromadorea</taxon>
        <taxon>Rhabditida</taxon>
        <taxon>Rhabditina</taxon>
        <taxon>Rhabditomorpha</taxon>
        <taxon>Rhabditoidea</taxon>
        <taxon>Rhabditidae</taxon>
        <taxon>Peloderinae</taxon>
        <taxon>Caenorhabditis</taxon>
    </lineage>
</organism>
<gene>
    <name evidence="1" type="ORF">CAEBREN_21615</name>
</gene>
<evidence type="ECO:0008006" key="3">
    <source>
        <dbReference type="Google" id="ProtNLM"/>
    </source>
</evidence>
<dbReference type="AlphaFoldDB" id="G0N1I5"/>
<evidence type="ECO:0000313" key="2">
    <source>
        <dbReference type="Proteomes" id="UP000008068"/>
    </source>
</evidence>
<name>G0N1I5_CAEBE</name>
<protein>
    <recommendedName>
        <fullName evidence="3">DUF38 domain-containing protein</fullName>
    </recommendedName>
</protein>
<dbReference type="OrthoDB" id="330047at2759"/>
<dbReference type="EMBL" id="GL379827">
    <property type="protein sequence ID" value="EGT50114.1"/>
    <property type="molecule type" value="Genomic_DNA"/>
</dbReference>
<keyword evidence="2" id="KW-1185">Reference proteome</keyword>
<sequence length="359" mass="42023">MKVLKVGSFSARIHLTTYENEDDKLYPVGQKIELVYDRVSSDHTKIFWHRADGGREKTINTGDNFGVFSNDLTTVLDFKQPKWDMIHLKGGEYLLEEVQDIFLNTPSITKHLEIDANTCPHPDYLERIFGESFLIDDDRDQYKCWFFKRADNRVLQMEFWDYLILFRFKIITMEAVPEDAFISSIIGSLNRVCLITCKDDDDDDELYPNGSKIKLYYEQLSSEQTTITWHRSDGKREKTINKGDNVNVFSEDLLTVLGCKQPKWDKIHVNCEEEIFLNTSSIIKYLEMQANRFPHPDCLERIFGDCYLIDMETDEIRCWFFKRADNYVVQIKFAEDMDSFSINIITLEAVPDDAFISSS</sequence>
<dbReference type="InParanoid" id="G0N1I5"/>
<reference evidence="2" key="1">
    <citation type="submission" date="2011-07" db="EMBL/GenBank/DDBJ databases">
        <authorList>
            <consortium name="Caenorhabditis brenneri Sequencing and Analysis Consortium"/>
            <person name="Wilson R.K."/>
        </authorList>
    </citation>
    <scope>NUCLEOTIDE SEQUENCE [LARGE SCALE GENOMIC DNA]</scope>
    <source>
        <strain evidence="2">PB2801</strain>
    </source>
</reference>
<accession>G0N1I5</accession>
<proteinExistence type="predicted"/>
<dbReference type="Proteomes" id="UP000008068">
    <property type="component" value="Unassembled WGS sequence"/>
</dbReference>
<evidence type="ECO:0000313" key="1">
    <source>
        <dbReference type="EMBL" id="EGT50114.1"/>
    </source>
</evidence>